<evidence type="ECO:0000313" key="1">
    <source>
        <dbReference type="EMBL" id="SUX44525.1"/>
    </source>
</evidence>
<name>A0A381FD96_9FLAO</name>
<reference evidence="1 2" key="1">
    <citation type="submission" date="2018-06" db="EMBL/GenBank/DDBJ databases">
        <authorList>
            <consortium name="Pathogen Informatics"/>
            <person name="Doyle S."/>
        </authorList>
    </citation>
    <scope>NUCLEOTIDE SEQUENCE [LARGE SCALE GENOMIC DNA]</scope>
    <source>
        <strain evidence="1 2">NCTC13532</strain>
    </source>
</reference>
<sequence length="79" mass="9339">MEQLNENLSKAIIRFIEDHPPKTIKRNLFSLFVDYTYTLKGGTPNDLDNILFDFKELFIFLDKIEDEMENIKDGKNINL</sequence>
<accession>A0A381FD96</accession>
<dbReference type="AlphaFoldDB" id="A0A381FD96"/>
<dbReference type="Proteomes" id="UP000254282">
    <property type="component" value="Unassembled WGS sequence"/>
</dbReference>
<protein>
    <submittedName>
        <fullName evidence="1">Uncharacterized protein</fullName>
    </submittedName>
</protein>
<organism evidence="1 2">
    <name type="scientific">Chryseobacterium indoltheticum</name>
    <dbReference type="NCBI Taxonomy" id="254"/>
    <lineage>
        <taxon>Bacteria</taxon>
        <taxon>Pseudomonadati</taxon>
        <taxon>Bacteroidota</taxon>
        <taxon>Flavobacteriia</taxon>
        <taxon>Flavobacteriales</taxon>
        <taxon>Weeksellaceae</taxon>
        <taxon>Chryseobacterium group</taxon>
        <taxon>Chryseobacterium</taxon>
    </lineage>
</organism>
<dbReference type="EMBL" id="UFVR01000004">
    <property type="protein sequence ID" value="SUX44525.1"/>
    <property type="molecule type" value="Genomic_DNA"/>
</dbReference>
<dbReference type="RefSeq" id="WP_063970162.1">
    <property type="nucleotide sequence ID" value="NZ_UFVR01000004.1"/>
</dbReference>
<gene>
    <name evidence="1" type="ORF">NCTC13532_00850</name>
</gene>
<proteinExistence type="predicted"/>
<evidence type="ECO:0000313" key="2">
    <source>
        <dbReference type="Proteomes" id="UP000254282"/>
    </source>
</evidence>